<dbReference type="PANTHER" id="PTHR43531:SF14">
    <property type="entry name" value="METHYL-ACCEPTING CHEMOTAXIS PROTEIN I-RELATED"/>
    <property type="match status" value="1"/>
</dbReference>
<dbReference type="Pfam" id="PF17201">
    <property type="entry name" value="Cache_3-Cache_2"/>
    <property type="match status" value="1"/>
</dbReference>
<organism evidence="7 8">
    <name type="scientific">Rhodoferax potami</name>
    <dbReference type="NCBI Taxonomy" id="3068338"/>
    <lineage>
        <taxon>Bacteria</taxon>
        <taxon>Pseudomonadati</taxon>
        <taxon>Pseudomonadota</taxon>
        <taxon>Betaproteobacteria</taxon>
        <taxon>Burkholderiales</taxon>
        <taxon>Comamonadaceae</taxon>
        <taxon>Rhodoferax</taxon>
    </lineage>
</organism>
<dbReference type="SMART" id="SM00283">
    <property type="entry name" value="MA"/>
    <property type="match status" value="1"/>
</dbReference>
<dbReference type="RefSeq" id="WP_313874326.1">
    <property type="nucleotide sequence ID" value="NZ_JAVBIK010000001.1"/>
</dbReference>
<keyword evidence="3" id="KW-0807">Transducer</keyword>
<dbReference type="Gene3D" id="3.30.450.20">
    <property type="entry name" value="PAS domain"/>
    <property type="match status" value="1"/>
</dbReference>
<feature type="transmembrane region" description="Helical" evidence="4">
    <location>
        <begin position="20"/>
        <end position="40"/>
    </location>
</feature>
<keyword evidence="4" id="KW-1133">Transmembrane helix</keyword>
<dbReference type="InterPro" id="IPR051310">
    <property type="entry name" value="MCP_chemotaxis"/>
</dbReference>
<comment type="caution">
    <text evidence="7">The sequence shown here is derived from an EMBL/GenBank/DDBJ whole genome shotgun (WGS) entry which is preliminary data.</text>
</comment>
<dbReference type="CDD" id="cd06225">
    <property type="entry name" value="HAMP"/>
    <property type="match status" value="1"/>
</dbReference>
<dbReference type="Proteomes" id="UP001321700">
    <property type="component" value="Unassembled WGS sequence"/>
</dbReference>
<evidence type="ECO:0000313" key="8">
    <source>
        <dbReference type="Proteomes" id="UP001321700"/>
    </source>
</evidence>
<dbReference type="InterPro" id="IPR029151">
    <property type="entry name" value="Sensor-like_sf"/>
</dbReference>
<accession>A0ABU3KLV0</accession>
<dbReference type="InterPro" id="IPR004089">
    <property type="entry name" value="MCPsignal_dom"/>
</dbReference>
<evidence type="ECO:0000256" key="1">
    <source>
        <dbReference type="ARBA" id="ARBA00022481"/>
    </source>
</evidence>
<name>A0ABU3KLV0_9BURK</name>
<dbReference type="PROSITE" id="PS50885">
    <property type="entry name" value="HAMP"/>
    <property type="match status" value="1"/>
</dbReference>
<dbReference type="CDD" id="cd11386">
    <property type="entry name" value="MCP_signal"/>
    <property type="match status" value="1"/>
</dbReference>
<reference evidence="7 8" key="1">
    <citation type="submission" date="2023-08" db="EMBL/GenBank/DDBJ databases">
        <title>Rhodoferax potami sp. nov. and Rhodoferax mekongensis sp. nov., isolated from the Mekong River in Thailand.</title>
        <authorList>
            <person name="Kitikhun S."/>
            <person name="Charoenyingcharoen P."/>
            <person name="Siriarchawattana P."/>
            <person name="Likhitrattanapisal S."/>
            <person name="Nilsakha T."/>
            <person name="Chanpet A."/>
            <person name="Rattanawaree P."/>
            <person name="Ingsriswang S."/>
        </authorList>
    </citation>
    <scope>NUCLEOTIDE SEQUENCE [LARGE SCALE GENOMIC DNA]</scope>
    <source>
        <strain evidence="7 8">TBRC 17660</strain>
    </source>
</reference>
<feature type="transmembrane region" description="Helical" evidence="4">
    <location>
        <begin position="331"/>
        <end position="351"/>
    </location>
</feature>
<dbReference type="InterPro" id="IPR033462">
    <property type="entry name" value="Cache_3-Cache_2"/>
</dbReference>
<dbReference type="Pfam" id="PF00015">
    <property type="entry name" value="MCPsignal"/>
    <property type="match status" value="1"/>
</dbReference>
<dbReference type="SUPFAM" id="SSF58104">
    <property type="entry name" value="Methyl-accepting chemotaxis protein (MCP) signaling domain"/>
    <property type="match status" value="1"/>
</dbReference>
<evidence type="ECO:0000256" key="2">
    <source>
        <dbReference type="ARBA" id="ARBA00029447"/>
    </source>
</evidence>
<dbReference type="InterPro" id="IPR003660">
    <property type="entry name" value="HAMP_dom"/>
</dbReference>
<comment type="similarity">
    <text evidence="2">Belongs to the methyl-accepting chemotaxis (MCP) protein family.</text>
</comment>
<keyword evidence="8" id="KW-1185">Reference proteome</keyword>
<feature type="domain" description="HAMP" evidence="6">
    <location>
        <begin position="353"/>
        <end position="405"/>
    </location>
</feature>
<proteinExistence type="inferred from homology"/>
<dbReference type="EMBL" id="JAVBIK010000001">
    <property type="protein sequence ID" value="MDT7518573.1"/>
    <property type="molecule type" value="Genomic_DNA"/>
</dbReference>
<sequence>MQQVSWFSRLGVGSKLSLSLMAMVSVFVALLVISIGVTLVRVVESRASDEVAEKTKLIVSLVEATDSDLRSRTVTLAKTFDARLGAGFDLTGESIDIAGKPTPALALGGKPINMDFSVVDQFTEATGAVATIFAASGQDFVRVSTSLKNDKGERVVGTLLDRAHPGYKAVIEGGTYAGPATLFGRQYMTHYEPIKNAAGKVVGLAFVGMDFSNYLKQLKDTIRAMKIGETGYFYVLDARTGPNLGNLIVHPAQEGKNILDSKDSSGREFIKEILEQKNGSIRYPWKNAELGDSAAREKVVAFSHLKPLNWVIAGGAYVDEFTSEVRQIRNIFGAVGVGVVLLTAIVLFVMVKRLVSMPLQQVQLAASQIASGDLTVQIKAQSQDEIGRLVEAINQIGSGLAGVVSAVREGSESVANASSEIAQGNHDLSMRTEQQASALQQTASSMATLSSTVNHNVDNARQANQMAVNASDVALRGGQVMDQVVETMKGINQSSARIADIIGVIDGIAFQTNILALNAAVEAARAGEQGRGFAVVASEVRSLAGRSAEAAKEIKGLIDDSVGRVEQGTKLVNQAGETMTEVVASIRRVNDIMGEITAASSEQSAGVHQVSDAVNQMDQTTQQNAALVEQMAAAASSLRNQAGELVNTVAVFRTGNDAGHSSTRLLSH</sequence>
<evidence type="ECO:0000256" key="3">
    <source>
        <dbReference type="PROSITE-ProRule" id="PRU00284"/>
    </source>
</evidence>
<dbReference type="Pfam" id="PF00672">
    <property type="entry name" value="HAMP"/>
    <property type="match status" value="1"/>
</dbReference>
<evidence type="ECO:0000259" key="5">
    <source>
        <dbReference type="PROSITE" id="PS50111"/>
    </source>
</evidence>
<evidence type="ECO:0000259" key="6">
    <source>
        <dbReference type="PROSITE" id="PS50885"/>
    </source>
</evidence>
<dbReference type="Gene3D" id="1.10.287.950">
    <property type="entry name" value="Methyl-accepting chemotaxis protein"/>
    <property type="match status" value="1"/>
</dbReference>
<dbReference type="PANTHER" id="PTHR43531">
    <property type="entry name" value="PROTEIN ICFG"/>
    <property type="match status" value="1"/>
</dbReference>
<evidence type="ECO:0000256" key="4">
    <source>
        <dbReference type="SAM" id="Phobius"/>
    </source>
</evidence>
<gene>
    <name evidence="7" type="ORF">RAE19_07620</name>
</gene>
<keyword evidence="4" id="KW-0812">Transmembrane</keyword>
<keyword evidence="4" id="KW-0472">Membrane</keyword>
<feature type="domain" description="Methyl-accepting transducer" evidence="5">
    <location>
        <begin position="410"/>
        <end position="639"/>
    </location>
</feature>
<dbReference type="PROSITE" id="PS50111">
    <property type="entry name" value="CHEMOTAXIS_TRANSDUC_2"/>
    <property type="match status" value="1"/>
</dbReference>
<dbReference type="SMART" id="SM00304">
    <property type="entry name" value="HAMP"/>
    <property type="match status" value="1"/>
</dbReference>
<dbReference type="CDD" id="cd12912">
    <property type="entry name" value="PDC2_MCP_like"/>
    <property type="match status" value="1"/>
</dbReference>
<protein>
    <submittedName>
        <fullName evidence="7">Cache 3/Cache 2 fusion domain-containing protein</fullName>
    </submittedName>
</protein>
<evidence type="ECO:0000313" key="7">
    <source>
        <dbReference type="EMBL" id="MDT7518573.1"/>
    </source>
</evidence>
<keyword evidence="1" id="KW-0488">Methylation</keyword>
<dbReference type="SUPFAM" id="SSF103190">
    <property type="entry name" value="Sensory domain-like"/>
    <property type="match status" value="1"/>
</dbReference>